<dbReference type="Gene3D" id="3.40.630.30">
    <property type="match status" value="1"/>
</dbReference>
<sequence length="372" mass="43930">MTNEGRRKKADEFYGMLEERNIDRVVFGNREFDTWYGNAAYFYGTEHSIPGYEYANKVANDPTFKRRKQQPQQLQQNLQQQSSSSHWISKLYVCNYCFKYTTNGSHMASHRDKCCYRVPRPTIGKMCYRDDDNHIVIRQIRGFKNPLFCQNLSLFGKLFLEDKSVFYNVDNFDFYVIYGRDEQDTETKTKTRRSRRKSARSTNNVDLVDLVPLGFFSKEVLSWETQVNLACICIFPIFQRRHLGSLLIEFLYELSKREYKQHISGPEYPLSPFGKVTYLRYWSKKLASILVNYSHSHSHSPKPNITLDELSELSCFRKEDILLTMDYMQLLTKDMESDIITLHLGNVEYWCKSIGWDPMSYRSLLNVDNLVI</sequence>
<evidence type="ECO:0000256" key="7">
    <source>
        <dbReference type="ARBA" id="ARBA00022833"/>
    </source>
</evidence>
<dbReference type="InterPro" id="IPR016181">
    <property type="entry name" value="Acyl_CoA_acyltransferase"/>
</dbReference>
<dbReference type="EC" id="2.3.1.48" evidence="3"/>
<evidence type="ECO:0000313" key="15">
    <source>
        <dbReference type="EMBL" id="KAG7191745.1"/>
    </source>
</evidence>
<comment type="similarity">
    <text evidence="2">Belongs to the MYST (SAS/MOZ) family.</text>
</comment>
<evidence type="ECO:0000256" key="12">
    <source>
        <dbReference type="ARBA" id="ARBA00023315"/>
    </source>
</evidence>
<dbReference type="PANTHER" id="PTHR10615:SF219">
    <property type="entry name" value="HISTONE ACETYLTRANSFERASE KAT5"/>
    <property type="match status" value="1"/>
</dbReference>
<dbReference type="InterPro" id="IPR050603">
    <property type="entry name" value="MYST_HAT"/>
</dbReference>
<evidence type="ECO:0000256" key="5">
    <source>
        <dbReference type="ARBA" id="ARBA00022723"/>
    </source>
</evidence>
<dbReference type="GO" id="GO:0005634">
    <property type="term" value="C:nucleus"/>
    <property type="evidence" value="ECO:0007669"/>
    <property type="project" value="UniProtKB-SubCell"/>
</dbReference>
<protein>
    <recommendedName>
        <fullName evidence="3">histone acetyltransferase</fullName>
        <ecNumber evidence="3">2.3.1.48</ecNumber>
    </recommendedName>
</protein>
<evidence type="ECO:0000256" key="4">
    <source>
        <dbReference type="ARBA" id="ARBA00022679"/>
    </source>
</evidence>
<name>A0A9P7V5W0_9ASCO</name>
<accession>A0A9P7V5W0</accession>
<keyword evidence="10" id="KW-0804">Transcription</keyword>
<dbReference type="GO" id="GO:0006355">
    <property type="term" value="P:regulation of DNA-templated transcription"/>
    <property type="evidence" value="ECO:0007669"/>
    <property type="project" value="InterPro"/>
</dbReference>
<keyword evidence="5" id="KW-0479">Metal-binding</keyword>
<dbReference type="RefSeq" id="XP_043047297.1">
    <property type="nucleotide sequence ID" value="XM_043193628.1"/>
</dbReference>
<comment type="subcellular location">
    <subcellularLocation>
        <location evidence="1">Nucleus</location>
    </subcellularLocation>
</comment>
<dbReference type="EMBL" id="JAHMUF010000024">
    <property type="protein sequence ID" value="KAG7191745.1"/>
    <property type="molecule type" value="Genomic_DNA"/>
</dbReference>
<dbReference type="OrthoDB" id="787137at2759"/>
<feature type="active site" description="Proton donor/acceptor" evidence="13">
    <location>
        <position position="267"/>
    </location>
</feature>
<dbReference type="PROSITE" id="PS51726">
    <property type="entry name" value="MYST_HAT"/>
    <property type="match status" value="1"/>
</dbReference>
<evidence type="ECO:0000256" key="11">
    <source>
        <dbReference type="ARBA" id="ARBA00023242"/>
    </source>
</evidence>
<evidence type="ECO:0000313" key="16">
    <source>
        <dbReference type="Proteomes" id="UP000790833"/>
    </source>
</evidence>
<evidence type="ECO:0000256" key="6">
    <source>
        <dbReference type="ARBA" id="ARBA00022771"/>
    </source>
</evidence>
<keyword evidence="8" id="KW-0007">Acetylation</keyword>
<evidence type="ECO:0000259" key="14">
    <source>
        <dbReference type="PROSITE" id="PS51726"/>
    </source>
</evidence>
<comment type="caution">
    <text evidence="15">The sequence shown here is derived from an EMBL/GenBank/DDBJ whole genome shotgun (WGS) entry which is preliminary data.</text>
</comment>
<keyword evidence="7" id="KW-0862">Zinc</keyword>
<dbReference type="GO" id="GO:0035267">
    <property type="term" value="C:NuA4 histone acetyltransferase complex"/>
    <property type="evidence" value="ECO:0007669"/>
    <property type="project" value="TreeGrafter"/>
</dbReference>
<dbReference type="Gene3D" id="1.10.10.10">
    <property type="entry name" value="Winged helix-like DNA-binding domain superfamily/Winged helix DNA-binding domain"/>
    <property type="match status" value="1"/>
</dbReference>
<keyword evidence="9" id="KW-0805">Transcription regulation</keyword>
<evidence type="ECO:0000256" key="9">
    <source>
        <dbReference type="ARBA" id="ARBA00023015"/>
    </source>
</evidence>
<keyword evidence="12" id="KW-0012">Acyltransferase</keyword>
<proteinExistence type="inferred from homology"/>
<keyword evidence="16" id="KW-1185">Reference proteome</keyword>
<dbReference type="Pfam" id="PF01853">
    <property type="entry name" value="MOZ_SAS"/>
    <property type="match status" value="2"/>
</dbReference>
<dbReference type="GO" id="GO:0046972">
    <property type="term" value="F:histone H4K16 acetyltransferase activity"/>
    <property type="evidence" value="ECO:0007669"/>
    <property type="project" value="TreeGrafter"/>
</dbReference>
<evidence type="ECO:0000256" key="10">
    <source>
        <dbReference type="ARBA" id="ARBA00023163"/>
    </source>
</evidence>
<evidence type="ECO:0000256" key="3">
    <source>
        <dbReference type="ARBA" id="ARBA00013184"/>
    </source>
</evidence>
<evidence type="ECO:0000256" key="1">
    <source>
        <dbReference type="ARBA" id="ARBA00004123"/>
    </source>
</evidence>
<evidence type="ECO:0000256" key="13">
    <source>
        <dbReference type="PIRSR" id="PIRSR602717-51"/>
    </source>
</evidence>
<dbReference type="PANTHER" id="PTHR10615">
    <property type="entry name" value="HISTONE ACETYLTRANSFERASE"/>
    <property type="match status" value="1"/>
</dbReference>
<organism evidence="15 16">
    <name type="scientific">Scheffersomyces spartinae</name>
    <dbReference type="NCBI Taxonomy" id="45513"/>
    <lineage>
        <taxon>Eukaryota</taxon>
        <taxon>Fungi</taxon>
        <taxon>Dikarya</taxon>
        <taxon>Ascomycota</taxon>
        <taxon>Saccharomycotina</taxon>
        <taxon>Pichiomycetes</taxon>
        <taxon>Debaryomycetaceae</taxon>
        <taxon>Scheffersomyces</taxon>
    </lineage>
</organism>
<dbReference type="GO" id="GO:0008270">
    <property type="term" value="F:zinc ion binding"/>
    <property type="evidence" value="ECO:0007669"/>
    <property type="project" value="UniProtKB-KW"/>
</dbReference>
<keyword evidence="6" id="KW-0863">Zinc-finger</keyword>
<evidence type="ECO:0000256" key="8">
    <source>
        <dbReference type="ARBA" id="ARBA00022990"/>
    </source>
</evidence>
<dbReference type="Proteomes" id="UP000790833">
    <property type="component" value="Unassembled WGS sequence"/>
</dbReference>
<dbReference type="InterPro" id="IPR036388">
    <property type="entry name" value="WH-like_DNA-bd_sf"/>
</dbReference>
<keyword evidence="4" id="KW-0808">Transferase</keyword>
<reference evidence="15" key="1">
    <citation type="submission" date="2021-03" db="EMBL/GenBank/DDBJ databases">
        <authorList>
            <person name="Palmer J.M."/>
        </authorList>
    </citation>
    <scope>NUCLEOTIDE SEQUENCE</scope>
    <source>
        <strain evidence="15">ARV_011</strain>
    </source>
</reference>
<keyword evidence="11" id="KW-0539">Nucleus</keyword>
<dbReference type="Gene3D" id="3.30.60.60">
    <property type="entry name" value="N-acetyl transferase-like"/>
    <property type="match status" value="1"/>
</dbReference>
<dbReference type="GeneID" id="66116255"/>
<dbReference type="InterPro" id="IPR002717">
    <property type="entry name" value="HAT_MYST-type"/>
</dbReference>
<gene>
    <name evidence="15" type="ORF">KQ657_002881</name>
</gene>
<evidence type="ECO:0000256" key="2">
    <source>
        <dbReference type="ARBA" id="ARBA00010107"/>
    </source>
</evidence>
<dbReference type="AlphaFoldDB" id="A0A9P7V5W0"/>
<feature type="domain" description="MYST-type HAT" evidence="14">
    <location>
        <begin position="17"/>
        <end position="358"/>
    </location>
</feature>
<dbReference type="SUPFAM" id="SSF55729">
    <property type="entry name" value="Acyl-CoA N-acyltransferases (Nat)"/>
    <property type="match status" value="1"/>
</dbReference>